<dbReference type="Gene3D" id="3.40.50.1110">
    <property type="entry name" value="SGNH hydrolase"/>
    <property type="match status" value="1"/>
</dbReference>
<keyword evidence="3" id="KW-1185">Reference proteome</keyword>
<dbReference type="Proteomes" id="UP001501138">
    <property type="component" value="Unassembled WGS sequence"/>
</dbReference>
<protein>
    <submittedName>
        <fullName evidence="2">SGNH/GDSL hydrolase family protein</fullName>
    </submittedName>
</protein>
<dbReference type="Gene3D" id="2.60.120.260">
    <property type="entry name" value="Galactose-binding domain-like"/>
    <property type="match status" value="1"/>
</dbReference>
<dbReference type="SUPFAM" id="SSF52266">
    <property type="entry name" value="SGNH hydrolase"/>
    <property type="match status" value="1"/>
</dbReference>
<comment type="caution">
    <text evidence="2">The sequence shown here is derived from an EMBL/GenBank/DDBJ whole genome shotgun (WGS) entry which is preliminary data.</text>
</comment>
<sequence length="383" mass="41127">MHEISHDTVAAAVRGAGAIEHADGRVLVRRLPDWTKAQYPDVTIETGASFLSGVRLELDTAASLIELRLLFRRLHLESAGFPLRPCVVSVEGDGELLHFVRDEGDVLRVDADWTAHHVPGATSVIRARLPRGGRSRRVVVWLPHNCAAEVVSLSADAPVDASAHRAPRWVHYGSSISNASEADDPTGVWPVIVARRLGLDLYNVALPGNAQLDGFAARTIRDTPASVITLKLGINVVNAASMLHRTFVPAVHAFLDTVREGHPHTPIVVISPIFCGPHESAPGPTEFRDGKATTRASADATAGGALTLQGIRQALVEIVDRRSRTDPYLTYRDGLTLLGPDDAARLPDDLHPDAEGYGLIARNFVDELAGILPGDAVLDDLPS</sequence>
<evidence type="ECO:0000313" key="3">
    <source>
        <dbReference type="Proteomes" id="UP001501138"/>
    </source>
</evidence>
<organism evidence="2 3">
    <name type="scientific">Isoptericola hypogeus</name>
    <dbReference type="NCBI Taxonomy" id="300179"/>
    <lineage>
        <taxon>Bacteria</taxon>
        <taxon>Bacillati</taxon>
        <taxon>Actinomycetota</taxon>
        <taxon>Actinomycetes</taxon>
        <taxon>Micrococcales</taxon>
        <taxon>Promicromonosporaceae</taxon>
        <taxon>Isoptericola</taxon>
    </lineage>
</organism>
<accession>A0ABN2JXM5</accession>
<gene>
    <name evidence="2" type="ORF">GCM10009809_41610</name>
</gene>
<reference evidence="2 3" key="1">
    <citation type="journal article" date="2019" name="Int. J. Syst. Evol. Microbiol.">
        <title>The Global Catalogue of Microorganisms (GCM) 10K type strain sequencing project: providing services to taxonomists for standard genome sequencing and annotation.</title>
        <authorList>
            <consortium name="The Broad Institute Genomics Platform"/>
            <consortium name="The Broad Institute Genome Sequencing Center for Infectious Disease"/>
            <person name="Wu L."/>
            <person name="Ma J."/>
        </authorList>
    </citation>
    <scope>NUCLEOTIDE SEQUENCE [LARGE SCALE GENOMIC DNA]</scope>
    <source>
        <strain evidence="2 3">JCM 15589</strain>
    </source>
</reference>
<dbReference type="Pfam" id="PF13472">
    <property type="entry name" value="Lipase_GDSL_2"/>
    <property type="match status" value="1"/>
</dbReference>
<name>A0ABN2JXM5_9MICO</name>
<dbReference type="InterPro" id="IPR036514">
    <property type="entry name" value="SGNH_hydro_sf"/>
</dbReference>
<evidence type="ECO:0000259" key="1">
    <source>
        <dbReference type="Pfam" id="PF13472"/>
    </source>
</evidence>
<dbReference type="InterPro" id="IPR013830">
    <property type="entry name" value="SGNH_hydro"/>
</dbReference>
<dbReference type="GO" id="GO:0016787">
    <property type="term" value="F:hydrolase activity"/>
    <property type="evidence" value="ECO:0007669"/>
    <property type="project" value="UniProtKB-KW"/>
</dbReference>
<evidence type="ECO:0000313" key="2">
    <source>
        <dbReference type="EMBL" id="GAA1741776.1"/>
    </source>
</evidence>
<keyword evidence="2" id="KW-0378">Hydrolase</keyword>
<feature type="domain" description="SGNH hydrolase-type esterase" evidence="1">
    <location>
        <begin position="173"/>
        <end position="358"/>
    </location>
</feature>
<dbReference type="EMBL" id="BAAAPM010000011">
    <property type="protein sequence ID" value="GAA1741776.1"/>
    <property type="molecule type" value="Genomic_DNA"/>
</dbReference>
<proteinExistence type="predicted"/>